<name>A0A976RSP1_9LACO</name>
<evidence type="ECO:0000256" key="7">
    <source>
        <dbReference type="SAM" id="Phobius"/>
    </source>
</evidence>
<dbReference type="PROSITE" id="PS50850">
    <property type="entry name" value="MFS"/>
    <property type="match status" value="1"/>
</dbReference>
<feature type="transmembrane region" description="Helical" evidence="7">
    <location>
        <begin position="171"/>
        <end position="190"/>
    </location>
</feature>
<protein>
    <submittedName>
        <fullName evidence="9">Multidrug efflux MFS transporter</fullName>
    </submittedName>
</protein>
<dbReference type="InterPro" id="IPR004638">
    <property type="entry name" value="EmrB-like"/>
</dbReference>
<dbReference type="Gene3D" id="1.20.1720.10">
    <property type="entry name" value="Multidrug resistance protein D"/>
    <property type="match status" value="1"/>
</dbReference>
<keyword evidence="2" id="KW-0813">Transport</keyword>
<dbReference type="CDD" id="cd17503">
    <property type="entry name" value="MFS_LmrB_MDR_like"/>
    <property type="match status" value="1"/>
</dbReference>
<feature type="domain" description="Major facilitator superfamily (MFS) profile" evidence="8">
    <location>
        <begin position="17"/>
        <end position="479"/>
    </location>
</feature>
<dbReference type="GO" id="GO:0005886">
    <property type="term" value="C:plasma membrane"/>
    <property type="evidence" value="ECO:0007669"/>
    <property type="project" value="UniProtKB-SubCell"/>
</dbReference>
<dbReference type="PANTHER" id="PTHR42718">
    <property type="entry name" value="MAJOR FACILITATOR SUPERFAMILY MULTIDRUG TRANSPORTER MFSC"/>
    <property type="match status" value="1"/>
</dbReference>
<feature type="transmembrane region" description="Helical" evidence="7">
    <location>
        <begin position="202"/>
        <end position="222"/>
    </location>
</feature>
<feature type="transmembrane region" description="Helical" evidence="7">
    <location>
        <begin position="12"/>
        <end position="35"/>
    </location>
</feature>
<keyword evidence="10" id="KW-1185">Reference proteome</keyword>
<dbReference type="SUPFAM" id="SSF103473">
    <property type="entry name" value="MFS general substrate transporter"/>
    <property type="match status" value="1"/>
</dbReference>
<feature type="transmembrane region" description="Helical" evidence="7">
    <location>
        <begin position="82"/>
        <end position="105"/>
    </location>
</feature>
<gene>
    <name evidence="9" type="ORF">MOO44_02680</name>
</gene>
<evidence type="ECO:0000259" key="8">
    <source>
        <dbReference type="PROSITE" id="PS50850"/>
    </source>
</evidence>
<evidence type="ECO:0000256" key="3">
    <source>
        <dbReference type="ARBA" id="ARBA00022475"/>
    </source>
</evidence>
<dbReference type="Gene3D" id="1.20.1250.20">
    <property type="entry name" value="MFS general substrate transporter like domains"/>
    <property type="match status" value="1"/>
</dbReference>
<dbReference type="Pfam" id="PF07690">
    <property type="entry name" value="MFS_1"/>
    <property type="match status" value="1"/>
</dbReference>
<dbReference type="AlphaFoldDB" id="A0A976RSP1"/>
<keyword evidence="5 7" id="KW-1133">Transmembrane helix</keyword>
<feature type="transmembrane region" description="Helical" evidence="7">
    <location>
        <begin position="228"/>
        <end position="250"/>
    </location>
</feature>
<dbReference type="Proteomes" id="UP000831181">
    <property type="component" value="Chromosome"/>
</dbReference>
<feature type="transmembrane region" description="Helical" evidence="7">
    <location>
        <begin position="303"/>
        <end position="323"/>
    </location>
</feature>
<dbReference type="InterPro" id="IPR011701">
    <property type="entry name" value="MFS"/>
</dbReference>
<keyword evidence="6 7" id="KW-0472">Membrane</keyword>
<evidence type="ECO:0000256" key="6">
    <source>
        <dbReference type="ARBA" id="ARBA00023136"/>
    </source>
</evidence>
<organism evidence="9 10">
    <name type="scientific">Nicoliella spurrieriana</name>
    <dbReference type="NCBI Taxonomy" id="2925830"/>
    <lineage>
        <taxon>Bacteria</taxon>
        <taxon>Bacillati</taxon>
        <taxon>Bacillota</taxon>
        <taxon>Bacilli</taxon>
        <taxon>Lactobacillales</taxon>
        <taxon>Lactobacillaceae</taxon>
        <taxon>Nicoliella</taxon>
    </lineage>
</organism>
<feature type="transmembrane region" description="Helical" evidence="7">
    <location>
        <begin position="55"/>
        <end position="75"/>
    </location>
</feature>
<dbReference type="PRINTS" id="PR01036">
    <property type="entry name" value="TCRTETB"/>
</dbReference>
<feature type="transmembrane region" description="Helical" evidence="7">
    <location>
        <begin position="270"/>
        <end position="291"/>
    </location>
</feature>
<keyword evidence="3" id="KW-1003">Cell membrane</keyword>
<evidence type="ECO:0000313" key="9">
    <source>
        <dbReference type="EMBL" id="UQS87083.1"/>
    </source>
</evidence>
<evidence type="ECO:0000256" key="1">
    <source>
        <dbReference type="ARBA" id="ARBA00004651"/>
    </source>
</evidence>
<evidence type="ECO:0000256" key="5">
    <source>
        <dbReference type="ARBA" id="ARBA00022989"/>
    </source>
</evidence>
<dbReference type="InterPro" id="IPR020846">
    <property type="entry name" value="MFS_dom"/>
</dbReference>
<evidence type="ECO:0000313" key="10">
    <source>
        <dbReference type="Proteomes" id="UP000831181"/>
    </source>
</evidence>
<dbReference type="KEGG" id="lbe:MOO44_02680"/>
<evidence type="ECO:0000256" key="4">
    <source>
        <dbReference type="ARBA" id="ARBA00022692"/>
    </source>
</evidence>
<evidence type="ECO:0000256" key="2">
    <source>
        <dbReference type="ARBA" id="ARBA00022448"/>
    </source>
</evidence>
<feature type="transmembrane region" description="Helical" evidence="7">
    <location>
        <begin position="452"/>
        <end position="474"/>
    </location>
</feature>
<keyword evidence="4 7" id="KW-0812">Transmembrane</keyword>
<dbReference type="RefSeq" id="WP_260116883.1">
    <property type="nucleotide sequence ID" value="NZ_CP093361.1"/>
</dbReference>
<feature type="transmembrane region" description="Helical" evidence="7">
    <location>
        <begin position="360"/>
        <end position="384"/>
    </location>
</feature>
<dbReference type="PANTHER" id="PTHR42718:SF24">
    <property type="entry name" value="MAJOR FACILITATOR SUPERFAMILY (MFS) PROFILE DOMAIN-CONTAINING PROTEIN"/>
    <property type="match status" value="1"/>
</dbReference>
<dbReference type="NCBIfam" id="TIGR00711">
    <property type="entry name" value="efflux_EmrB"/>
    <property type="match status" value="1"/>
</dbReference>
<feature type="transmembrane region" description="Helical" evidence="7">
    <location>
        <begin position="111"/>
        <end position="132"/>
    </location>
</feature>
<dbReference type="EMBL" id="CP093361">
    <property type="protein sequence ID" value="UQS87083.1"/>
    <property type="molecule type" value="Genomic_DNA"/>
</dbReference>
<proteinExistence type="predicted"/>
<feature type="transmembrane region" description="Helical" evidence="7">
    <location>
        <begin position="144"/>
        <end position="165"/>
    </location>
</feature>
<accession>A0A976RSP1</accession>
<reference evidence="9" key="1">
    <citation type="journal article" date="2022" name="Int. J. Syst. Evol. Microbiol.">
        <title>Apilactobacillus apisilvae sp. nov., Nicolia spurrieriana gen. nov. sp. nov., Bombilactobacillus folatiphilus sp. nov. and Bombilactobacillus thymidiniphilus sp. nov., four new lactic acid bacterial isolates from stingless bees Tetragonula carbonaria and Austroplebeia australis.</title>
        <authorList>
            <person name="Oliphant S.A."/>
            <person name="Watson-Haigh N.S."/>
            <person name="Sumby K.M."/>
            <person name="Gardner J."/>
            <person name="Groom S."/>
            <person name="Jiranek V."/>
        </authorList>
    </citation>
    <scope>NUCLEOTIDE SEQUENCE</scope>
    <source>
        <strain evidence="9">SGEP1_A5</strain>
    </source>
</reference>
<dbReference type="GO" id="GO:0022857">
    <property type="term" value="F:transmembrane transporter activity"/>
    <property type="evidence" value="ECO:0007669"/>
    <property type="project" value="InterPro"/>
</dbReference>
<dbReference type="InterPro" id="IPR036259">
    <property type="entry name" value="MFS_trans_sf"/>
</dbReference>
<feature type="transmembrane region" description="Helical" evidence="7">
    <location>
        <begin position="335"/>
        <end position="354"/>
    </location>
</feature>
<comment type="subcellular location">
    <subcellularLocation>
        <location evidence="1">Cell membrane</location>
        <topology evidence="1">Multi-pass membrane protein</topology>
    </subcellularLocation>
</comment>
<sequence>MDKPLDQNGKPYSRMLLVIFLLIGTFCTVLNQTLLATAYPKLMSVFDIDTSTVQWLTSGFLMVNGILIPVTAWLSGRFNTKWLYISAMVIFEIGTVMCFAAPNFATLLSGRLIQAVGVGISMPMLQTIMLSIFPAEKRGTAMGLSGIVIGLAPAIGPTVSGWIIVNAQWRDLFGMIIPIVGIVIIISLWTMKPILPTSKTKLDFSSLLLSTIGFGSALYAFSSVGDKGWGSSLVISTLVIGIIFIILFILREFRTDNPLVNLNVFRSKQFSVGSIIGALAMMSMIGFEMILPLYLQIVRGYNAFHSGLTLLAGAMMIGVLSPFTGRIFDKYGARYLGISGFLLLSIGTIPFFFITTDMPIMYVVVIYAIRSCGIAMSMMTITTYSMNALQVNMMNHGTAANNTLRQVASSMATAVMTSVLTNVTNNAKPAHHLLTVDPLQYKSKMLDAVLSGYHAAFLVAFIFGIIGLAFTFLIKRGKSIPENVKGGNK</sequence>